<comment type="catalytic activity">
    <reaction evidence="2">
        <text>2 GTP = 3',3'-c-di-GMP + 2 diphosphate</text>
        <dbReference type="Rhea" id="RHEA:24898"/>
        <dbReference type="ChEBI" id="CHEBI:33019"/>
        <dbReference type="ChEBI" id="CHEBI:37565"/>
        <dbReference type="ChEBI" id="CHEBI:58805"/>
        <dbReference type="EC" id="2.7.7.65"/>
    </reaction>
</comment>
<organism evidence="4 5">
    <name type="scientific">Thiomicrorhabdus immobilis</name>
    <dbReference type="NCBI Taxonomy" id="2791037"/>
    <lineage>
        <taxon>Bacteria</taxon>
        <taxon>Pseudomonadati</taxon>
        <taxon>Pseudomonadota</taxon>
        <taxon>Gammaproteobacteria</taxon>
        <taxon>Thiotrichales</taxon>
        <taxon>Piscirickettsiaceae</taxon>
        <taxon>Thiomicrorhabdus</taxon>
    </lineage>
</organism>
<dbReference type="Proteomes" id="UP001054820">
    <property type="component" value="Chromosome"/>
</dbReference>
<evidence type="ECO:0000256" key="1">
    <source>
        <dbReference type="ARBA" id="ARBA00012528"/>
    </source>
</evidence>
<dbReference type="Pfam" id="PF00990">
    <property type="entry name" value="GGDEF"/>
    <property type="match status" value="1"/>
</dbReference>
<dbReference type="InterPro" id="IPR029787">
    <property type="entry name" value="Nucleotide_cyclase"/>
</dbReference>
<dbReference type="Gene3D" id="1.20.120.30">
    <property type="entry name" value="Aspartate receptor, ligand-binding domain"/>
    <property type="match status" value="1"/>
</dbReference>
<protein>
    <recommendedName>
        <fullName evidence="1">diguanylate cyclase</fullName>
        <ecNumber evidence="1">2.7.7.65</ecNumber>
    </recommendedName>
</protein>
<reference evidence="4" key="1">
    <citation type="journal article" date="2022" name="Arch. Microbiol.">
        <title>Thiomicrorhabdus immobilis sp. nov., a mesophilic sulfur-oxidizing bacterium isolated from sediment of a brackish lake in northern Japan.</title>
        <authorList>
            <person name="Kojima H."/>
            <person name="Mochizuki J."/>
            <person name="Kanda M."/>
            <person name="Watanabe T."/>
            <person name="Fukui M."/>
        </authorList>
    </citation>
    <scope>NUCLEOTIDE SEQUENCE</scope>
    <source>
        <strain evidence="4">Am19</strain>
    </source>
</reference>
<dbReference type="SUPFAM" id="SSF55073">
    <property type="entry name" value="Nucleotide cyclase"/>
    <property type="match status" value="1"/>
</dbReference>
<dbReference type="RefSeq" id="WP_237261485.1">
    <property type="nucleotide sequence ID" value="NZ_AP024202.1"/>
</dbReference>
<dbReference type="PANTHER" id="PTHR45138:SF9">
    <property type="entry name" value="DIGUANYLATE CYCLASE DGCM-RELATED"/>
    <property type="match status" value="1"/>
</dbReference>
<dbReference type="SMART" id="SM00267">
    <property type="entry name" value="GGDEF"/>
    <property type="match status" value="1"/>
</dbReference>
<evidence type="ECO:0000313" key="4">
    <source>
        <dbReference type="EMBL" id="BCN94002.1"/>
    </source>
</evidence>
<feature type="domain" description="GGDEF" evidence="3">
    <location>
        <begin position="311"/>
        <end position="446"/>
    </location>
</feature>
<dbReference type="Gene3D" id="3.30.70.270">
    <property type="match status" value="1"/>
</dbReference>
<dbReference type="InterPro" id="IPR050469">
    <property type="entry name" value="Diguanylate_Cyclase"/>
</dbReference>
<keyword evidence="5" id="KW-1185">Reference proteome</keyword>
<proteinExistence type="predicted"/>
<dbReference type="PANTHER" id="PTHR45138">
    <property type="entry name" value="REGULATORY COMPONENTS OF SENSORY TRANSDUCTION SYSTEM"/>
    <property type="match status" value="1"/>
</dbReference>
<dbReference type="EC" id="2.7.7.65" evidence="1"/>
<dbReference type="InterPro" id="IPR000160">
    <property type="entry name" value="GGDEF_dom"/>
</dbReference>
<dbReference type="EMBL" id="AP024202">
    <property type="protein sequence ID" value="BCN94002.1"/>
    <property type="molecule type" value="Genomic_DNA"/>
</dbReference>
<sequence>MNSIKDMLGLSIIENLEIQSNREYLIAQKPFFDSEFNSWLLKYGFEQATVEQVFRDDFYALFVQAELDENFYSSMYHQALDWYHAGLTHNRSMLILSYCRQVFILLAEKKDNPVLAKGLCHTVDLVQSVVNSVFQLHETLDNMKKKSELEVVRMKRSFQLIAAELPKELVQAFIDHQNWKIRTFSAALGDIEEGEFSFSTSECQLGKWLNSGGINAIPEKEIENFNLAHEKVHKLGFMALKEAKEQHPERIIDFLVEMENASDTVCHVLLERIEEEFIKAASMDTLTGLANRCAFESQLKQNIAFSKRHGFWLGLIIIDIDYFKSLNDSKGHAYGDQALKEVAQVLAEAIRTEDYVYRWGGEEFAVLTIDKDSSGIEVLAERIRACVAEQIFCSTTGSEINLTISLGSGAFHPRLDKTPNEIFALVDEQLYLAKENGRNRVNSLTLEAD</sequence>
<name>A0ABM7MEZ2_9GAMM</name>
<dbReference type="PROSITE" id="PS50887">
    <property type="entry name" value="GGDEF"/>
    <property type="match status" value="1"/>
</dbReference>
<evidence type="ECO:0000256" key="2">
    <source>
        <dbReference type="ARBA" id="ARBA00034247"/>
    </source>
</evidence>
<accession>A0ABM7MEZ2</accession>
<evidence type="ECO:0000313" key="5">
    <source>
        <dbReference type="Proteomes" id="UP001054820"/>
    </source>
</evidence>
<dbReference type="NCBIfam" id="TIGR00254">
    <property type="entry name" value="GGDEF"/>
    <property type="match status" value="1"/>
</dbReference>
<dbReference type="CDD" id="cd01949">
    <property type="entry name" value="GGDEF"/>
    <property type="match status" value="1"/>
</dbReference>
<gene>
    <name evidence="4" type="ORF">THMIRHAM_17870</name>
</gene>
<dbReference type="InterPro" id="IPR043128">
    <property type="entry name" value="Rev_trsase/Diguanyl_cyclase"/>
</dbReference>
<evidence type="ECO:0000259" key="3">
    <source>
        <dbReference type="PROSITE" id="PS50887"/>
    </source>
</evidence>